<accession>A0A5C6G113</accession>
<dbReference type="Pfam" id="PF17615">
    <property type="entry name" value="C166"/>
    <property type="match status" value="1"/>
</dbReference>
<evidence type="ECO:0000313" key="2">
    <source>
        <dbReference type="EMBL" id="TWU71665.1"/>
    </source>
</evidence>
<dbReference type="Proteomes" id="UP000317257">
    <property type="component" value="Unassembled WGS sequence"/>
</dbReference>
<protein>
    <recommendedName>
        <fullName evidence="4">Cell wall galactomannoprotein</fullName>
    </recommendedName>
</protein>
<reference evidence="3" key="1">
    <citation type="submission" date="2018-12" db="EMBL/GenBank/DDBJ databases">
        <title>The complete genome of Metarhizium rileyi, a key fungal pathogen of Lepidoptera.</title>
        <authorList>
            <person name="Binneck E."/>
            <person name="Lastra C.C.L."/>
            <person name="Sosa-Gomez D.R."/>
        </authorList>
    </citation>
    <scope>NUCLEOTIDE SEQUENCE [LARGE SCALE GENOMIC DNA]</scope>
    <source>
        <strain evidence="3">Cep018-CH2</strain>
    </source>
</reference>
<gene>
    <name evidence="2" type="ORF">ED733_000699</name>
</gene>
<sequence>MKFSHLLTSLVLVTSGHAITSQQVADSINTITELSSETNDIAKNISISNIFSTGPILLNNFKIIVEIAIKDIAVLGGKERRAIEARQESIGTQDRVKRDYLDEFVEALQSMLELLGGNGKRQVPPPFDNSGQQLICEAFRDFVRVHQILLNVVIGKHGLLSLTPFTRPIAVVLRTLEGVVDTLAFAIIDLVPICAPGAISDKETLDKTLTEAINTYE</sequence>
<keyword evidence="1" id="KW-0732">Signal</keyword>
<evidence type="ECO:0000313" key="3">
    <source>
        <dbReference type="Proteomes" id="UP000317257"/>
    </source>
</evidence>
<evidence type="ECO:0008006" key="4">
    <source>
        <dbReference type="Google" id="ProtNLM"/>
    </source>
</evidence>
<proteinExistence type="predicted"/>
<dbReference type="AlphaFoldDB" id="A0A5C6G113"/>
<organism evidence="2 3">
    <name type="scientific">Metarhizium rileyi (strain RCEF 4871)</name>
    <name type="common">Nomuraea rileyi</name>
    <dbReference type="NCBI Taxonomy" id="1649241"/>
    <lineage>
        <taxon>Eukaryota</taxon>
        <taxon>Fungi</taxon>
        <taxon>Dikarya</taxon>
        <taxon>Ascomycota</taxon>
        <taxon>Pezizomycotina</taxon>
        <taxon>Sordariomycetes</taxon>
        <taxon>Hypocreomycetidae</taxon>
        <taxon>Hypocreales</taxon>
        <taxon>Clavicipitaceae</taxon>
        <taxon>Metarhizium</taxon>
    </lineage>
</organism>
<evidence type="ECO:0000256" key="1">
    <source>
        <dbReference type="SAM" id="SignalP"/>
    </source>
</evidence>
<feature type="signal peptide" evidence="1">
    <location>
        <begin position="1"/>
        <end position="18"/>
    </location>
</feature>
<feature type="chain" id="PRO_5022891112" description="Cell wall galactomannoprotein" evidence="1">
    <location>
        <begin position="19"/>
        <end position="217"/>
    </location>
</feature>
<name>A0A5C6G113_METRR</name>
<comment type="caution">
    <text evidence="2">The sequence shown here is derived from an EMBL/GenBank/DDBJ whole genome shotgun (WGS) entry which is preliminary data.</text>
</comment>
<dbReference type="EMBL" id="SBHS01000039">
    <property type="protein sequence ID" value="TWU71665.1"/>
    <property type="molecule type" value="Genomic_DNA"/>
</dbReference>